<keyword evidence="4" id="KW-1185">Reference proteome</keyword>
<feature type="compositionally biased region" description="Basic and acidic residues" evidence="1">
    <location>
        <begin position="86"/>
        <end position="96"/>
    </location>
</feature>
<sequence length="114" mass="12813">MDFLQVKVLWCLMWFYICQKPLGKSAKLCEADDDHSSCKCPMGFELDKTGFPGYAIAFPPVLLLILLSPVIFKQIIVPFIQYNKKKADTPCRRPVEESGDSSHSSLVKSCQGQP</sequence>
<keyword evidence="2" id="KW-0812">Transmembrane</keyword>
<keyword evidence="2" id="KW-1133">Transmembrane helix</keyword>
<protein>
    <submittedName>
        <fullName evidence="3">Uncharacterized protein</fullName>
    </submittedName>
</protein>
<evidence type="ECO:0000256" key="1">
    <source>
        <dbReference type="SAM" id="MobiDB-lite"/>
    </source>
</evidence>
<comment type="caution">
    <text evidence="3">The sequence shown here is derived from an EMBL/GenBank/DDBJ whole genome shotgun (WGS) entry which is preliminary data.</text>
</comment>
<dbReference type="AlphaFoldDB" id="A0A9Q1J0V7"/>
<feature type="region of interest" description="Disordered" evidence="1">
    <location>
        <begin position="86"/>
        <end position="114"/>
    </location>
</feature>
<feature type="compositionally biased region" description="Polar residues" evidence="1">
    <location>
        <begin position="101"/>
        <end position="114"/>
    </location>
</feature>
<dbReference type="Proteomes" id="UP001152622">
    <property type="component" value="Chromosome 5"/>
</dbReference>
<reference evidence="3" key="1">
    <citation type="journal article" date="2023" name="Science">
        <title>Genome structures resolve the early diversification of teleost fishes.</title>
        <authorList>
            <person name="Parey E."/>
            <person name="Louis A."/>
            <person name="Montfort J."/>
            <person name="Bouchez O."/>
            <person name="Roques C."/>
            <person name="Iampietro C."/>
            <person name="Lluch J."/>
            <person name="Castinel A."/>
            <person name="Donnadieu C."/>
            <person name="Desvignes T."/>
            <person name="Floi Bucao C."/>
            <person name="Jouanno E."/>
            <person name="Wen M."/>
            <person name="Mejri S."/>
            <person name="Dirks R."/>
            <person name="Jansen H."/>
            <person name="Henkel C."/>
            <person name="Chen W.J."/>
            <person name="Zahm M."/>
            <person name="Cabau C."/>
            <person name="Klopp C."/>
            <person name="Thompson A.W."/>
            <person name="Robinson-Rechavi M."/>
            <person name="Braasch I."/>
            <person name="Lecointre G."/>
            <person name="Bobe J."/>
            <person name="Postlethwait J.H."/>
            <person name="Berthelot C."/>
            <person name="Roest Crollius H."/>
            <person name="Guiguen Y."/>
        </authorList>
    </citation>
    <scope>NUCLEOTIDE SEQUENCE</scope>
    <source>
        <strain evidence="3">WJC10195</strain>
    </source>
</reference>
<dbReference type="EMBL" id="JAINUF010000005">
    <property type="protein sequence ID" value="KAJ8360750.1"/>
    <property type="molecule type" value="Genomic_DNA"/>
</dbReference>
<feature type="transmembrane region" description="Helical" evidence="2">
    <location>
        <begin position="51"/>
        <end position="72"/>
    </location>
</feature>
<keyword evidence="2" id="KW-0472">Membrane</keyword>
<gene>
    <name evidence="3" type="ORF">SKAU_G00172750</name>
</gene>
<name>A0A9Q1J0V7_SYNKA</name>
<organism evidence="3 4">
    <name type="scientific">Synaphobranchus kaupii</name>
    <name type="common">Kaup's arrowtooth eel</name>
    <dbReference type="NCBI Taxonomy" id="118154"/>
    <lineage>
        <taxon>Eukaryota</taxon>
        <taxon>Metazoa</taxon>
        <taxon>Chordata</taxon>
        <taxon>Craniata</taxon>
        <taxon>Vertebrata</taxon>
        <taxon>Euteleostomi</taxon>
        <taxon>Actinopterygii</taxon>
        <taxon>Neopterygii</taxon>
        <taxon>Teleostei</taxon>
        <taxon>Anguilliformes</taxon>
        <taxon>Synaphobranchidae</taxon>
        <taxon>Synaphobranchus</taxon>
    </lineage>
</organism>
<proteinExistence type="predicted"/>
<evidence type="ECO:0000313" key="3">
    <source>
        <dbReference type="EMBL" id="KAJ8360750.1"/>
    </source>
</evidence>
<accession>A0A9Q1J0V7</accession>
<evidence type="ECO:0000256" key="2">
    <source>
        <dbReference type="SAM" id="Phobius"/>
    </source>
</evidence>
<dbReference type="OrthoDB" id="9932129at2759"/>
<evidence type="ECO:0000313" key="4">
    <source>
        <dbReference type="Proteomes" id="UP001152622"/>
    </source>
</evidence>